<organism evidence="6 7">
    <name type="scientific">Proteobacteria bacterium 228</name>
    <dbReference type="NCBI Taxonomy" id="2083153"/>
    <lineage>
        <taxon>Bacteria</taxon>
        <taxon>Pseudomonadati</taxon>
        <taxon>Pseudomonadota</taxon>
    </lineage>
</organism>
<feature type="domain" description="Carbohydrate kinase FGGY C-terminal" evidence="5">
    <location>
        <begin position="267"/>
        <end position="446"/>
    </location>
</feature>
<dbReference type="EMBL" id="PRLP01000017">
    <property type="protein sequence ID" value="PPC78245.1"/>
    <property type="molecule type" value="Genomic_DNA"/>
</dbReference>
<dbReference type="InterPro" id="IPR049382">
    <property type="entry name" value="FGGY_C_2"/>
</dbReference>
<feature type="domain" description="Carbohydrate kinase FGGY N-terminal" evidence="4">
    <location>
        <begin position="150"/>
        <end position="260"/>
    </location>
</feature>
<dbReference type="CDD" id="cd07772">
    <property type="entry name" value="ASKHA_NBD_FGGY_NaCK-like"/>
    <property type="match status" value="1"/>
</dbReference>
<gene>
    <name evidence="6" type="ORF">C4K68_06325</name>
</gene>
<dbReference type="Proteomes" id="UP000238196">
    <property type="component" value="Unassembled WGS sequence"/>
</dbReference>
<keyword evidence="3" id="KW-0418">Kinase</keyword>
<dbReference type="AlphaFoldDB" id="A0A2S5KUA6"/>
<evidence type="ECO:0000256" key="1">
    <source>
        <dbReference type="ARBA" id="ARBA00009156"/>
    </source>
</evidence>
<reference evidence="6 7" key="1">
    <citation type="submission" date="2018-02" db="EMBL/GenBank/DDBJ databases">
        <title>novel marine gammaproteobacteria from coastal saline agro ecosystem.</title>
        <authorList>
            <person name="Krishnan R."/>
            <person name="Ramesh Kumar N."/>
        </authorList>
    </citation>
    <scope>NUCLEOTIDE SEQUENCE [LARGE SCALE GENOMIC DNA]</scope>
    <source>
        <strain evidence="6 7">228</strain>
    </source>
</reference>
<dbReference type="GO" id="GO:0005975">
    <property type="term" value="P:carbohydrate metabolic process"/>
    <property type="evidence" value="ECO:0007669"/>
    <property type="project" value="InterPro"/>
</dbReference>
<keyword evidence="2" id="KW-0808">Transferase</keyword>
<evidence type="ECO:0000256" key="3">
    <source>
        <dbReference type="ARBA" id="ARBA00022777"/>
    </source>
</evidence>
<evidence type="ECO:0000313" key="7">
    <source>
        <dbReference type="Proteomes" id="UP000238196"/>
    </source>
</evidence>
<name>A0A2S5KUA6_9PROT</name>
<dbReference type="OrthoDB" id="9799608at2"/>
<comment type="similarity">
    <text evidence="1">Belongs to the FGGY kinase family.</text>
</comment>
<sequence>MSTTMAEQSVSLSSGPNDRPAVIVVLDIGKTNIKLGALTLQGGHCLRTLRRANGVETGVLGYPQVDVEGIWQWLLEGLAQLAQHYQIARIGITTHGATVACVNPAQGEEGLVLPILDYEHVLEGNDAYRSLRPDFDETLSPALPAGLNLAAQLHWLAQQFPQLFADCRALLMYPQYWGWRLSGVLAGERTSLGCHTDLWNPSRNDYSSLLDRLGWRALMPEILPTGAVLGALKPALAAQLGIGEDCLVLNGIHDSNASLVPHLQRRQQPFTVISSGTWTVMCGVGGELAHLDRHADMLCNVDAFGAAVPCIRFMGGREWEQLSGQQPGDWQDALAVMAAEVLALPCFAPQGGPFQQRQGRVLGAPEQLSDSERSALAALYCALMTDYCLRLLGQSTALDQGDIIVEGSFASNPLYLQLLASLRPQQRVLQSIDSTGTTLGTALLAGTFTLTDYDQQLLQVPSQPCAELQGYRQQWLRMIRVD</sequence>
<dbReference type="SUPFAM" id="SSF53067">
    <property type="entry name" value="Actin-like ATPase domain"/>
    <property type="match status" value="2"/>
</dbReference>
<dbReference type="InterPro" id="IPR050406">
    <property type="entry name" value="FGGY_Carb_Kinase"/>
</dbReference>
<dbReference type="Gene3D" id="3.30.420.40">
    <property type="match status" value="2"/>
</dbReference>
<dbReference type="PANTHER" id="PTHR43095">
    <property type="entry name" value="SUGAR KINASE"/>
    <property type="match status" value="1"/>
</dbReference>
<evidence type="ECO:0000313" key="6">
    <source>
        <dbReference type="EMBL" id="PPC78245.1"/>
    </source>
</evidence>
<evidence type="ECO:0000256" key="2">
    <source>
        <dbReference type="ARBA" id="ARBA00022679"/>
    </source>
</evidence>
<evidence type="ECO:0000259" key="4">
    <source>
        <dbReference type="Pfam" id="PF00370"/>
    </source>
</evidence>
<dbReference type="Pfam" id="PF00370">
    <property type="entry name" value="FGGY_N"/>
    <property type="match status" value="1"/>
</dbReference>
<proteinExistence type="inferred from homology"/>
<protein>
    <submittedName>
        <fullName evidence="6">Uncharacterized protein</fullName>
    </submittedName>
</protein>
<dbReference type="PANTHER" id="PTHR43095:SF5">
    <property type="entry name" value="XYLULOSE KINASE"/>
    <property type="match status" value="1"/>
</dbReference>
<evidence type="ECO:0000259" key="5">
    <source>
        <dbReference type="Pfam" id="PF21546"/>
    </source>
</evidence>
<dbReference type="InterPro" id="IPR043129">
    <property type="entry name" value="ATPase_NBD"/>
</dbReference>
<comment type="caution">
    <text evidence="6">The sequence shown here is derived from an EMBL/GenBank/DDBJ whole genome shotgun (WGS) entry which is preliminary data.</text>
</comment>
<dbReference type="GO" id="GO:0016301">
    <property type="term" value="F:kinase activity"/>
    <property type="evidence" value="ECO:0007669"/>
    <property type="project" value="UniProtKB-KW"/>
</dbReference>
<dbReference type="InterPro" id="IPR018484">
    <property type="entry name" value="FGGY_N"/>
</dbReference>
<dbReference type="Pfam" id="PF21546">
    <property type="entry name" value="FGGY_C_2"/>
    <property type="match status" value="1"/>
</dbReference>
<accession>A0A2S5KUA6</accession>